<dbReference type="RefSeq" id="XP_026666653.1">
    <property type="nucleotide sequence ID" value="XM_026810852.1"/>
</dbReference>
<proteinExistence type="predicted"/>
<keyword evidence="2" id="KW-1185">Reference proteome</keyword>
<protein>
    <submittedName>
        <fullName evidence="3">Uncharacterized protein LOC113463866</fullName>
    </submittedName>
</protein>
<dbReference type="Proteomes" id="UP000694925">
    <property type="component" value="Unplaced"/>
</dbReference>
<gene>
    <name evidence="3" type="primary">LOC113463866</name>
</gene>
<accession>A0AAJ7RWN0</accession>
<feature type="region of interest" description="Disordered" evidence="1">
    <location>
        <begin position="35"/>
        <end position="77"/>
    </location>
</feature>
<feature type="compositionally biased region" description="Basic and acidic residues" evidence="1">
    <location>
        <begin position="52"/>
        <end position="62"/>
    </location>
</feature>
<dbReference type="KEGG" id="ccal:113463866"/>
<sequence length="105" mass="12008">MFKRVCTLQVHSEWKLRVVKDIEISHTSTQNDISNDIEDLTRSVQPPRRAPKMLDRADRGREPPQPPRISPSTYAPYQFSPSSISRLNFGSVERKGEISVCCSCF</sequence>
<evidence type="ECO:0000313" key="3">
    <source>
        <dbReference type="RefSeq" id="XP_026666653.1"/>
    </source>
</evidence>
<evidence type="ECO:0000313" key="2">
    <source>
        <dbReference type="Proteomes" id="UP000694925"/>
    </source>
</evidence>
<evidence type="ECO:0000256" key="1">
    <source>
        <dbReference type="SAM" id="MobiDB-lite"/>
    </source>
</evidence>
<organism evidence="2 3">
    <name type="scientific">Ceratina calcarata</name>
    <dbReference type="NCBI Taxonomy" id="156304"/>
    <lineage>
        <taxon>Eukaryota</taxon>
        <taxon>Metazoa</taxon>
        <taxon>Ecdysozoa</taxon>
        <taxon>Arthropoda</taxon>
        <taxon>Hexapoda</taxon>
        <taxon>Insecta</taxon>
        <taxon>Pterygota</taxon>
        <taxon>Neoptera</taxon>
        <taxon>Endopterygota</taxon>
        <taxon>Hymenoptera</taxon>
        <taxon>Apocrita</taxon>
        <taxon>Aculeata</taxon>
        <taxon>Apoidea</taxon>
        <taxon>Anthophila</taxon>
        <taxon>Apidae</taxon>
        <taxon>Ceratina</taxon>
        <taxon>Zadontomerus</taxon>
    </lineage>
</organism>
<reference evidence="3" key="1">
    <citation type="submission" date="2025-08" db="UniProtKB">
        <authorList>
            <consortium name="RefSeq"/>
        </authorList>
    </citation>
    <scope>IDENTIFICATION</scope>
    <source>
        <tissue evidence="3">Whole body</tissue>
    </source>
</reference>
<dbReference type="GeneID" id="113463866"/>
<dbReference type="AlphaFoldDB" id="A0AAJ7RWN0"/>
<name>A0AAJ7RWN0_9HYME</name>